<sequence>MLVPNRHGNSNSYRYGFNGKEKDDELKGDGNSINYEARMQDTRVGRFLSIDPLAKQFPSLTPYQFASNNPVSNVDLDGLEGVSYRVVRIDEKTGKKIPIKRIVEADIHIAVNSTGTCGAYTPQEKETLILENAKKYNEHGYSDEDGLTVEFKFNYIEFNPEGQDSKDYSIELFNEKVPTLYTKNIVGGNFETRKGVAMWKEKINPRGLQFQSSIRINPDRGPYPFGYAESHEIAHFLLMGEGFTTQAPRWRGYVHTTIARKSFPCPQSK</sequence>
<dbReference type="Gene3D" id="2.180.10.10">
    <property type="entry name" value="RHS repeat-associated core"/>
    <property type="match status" value="1"/>
</dbReference>
<feature type="region of interest" description="Disordered" evidence="1">
    <location>
        <begin position="1"/>
        <end position="21"/>
    </location>
</feature>
<dbReference type="InterPro" id="IPR022385">
    <property type="entry name" value="Rhs_assc_core"/>
</dbReference>
<keyword evidence="3" id="KW-1185">Reference proteome</keyword>
<evidence type="ECO:0000313" key="3">
    <source>
        <dbReference type="Proteomes" id="UP000030121"/>
    </source>
</evidence>
<dbReference type="STRING" id="1121899.GCA_000430025_01905"/>
<protein>
    <recommendedName>
        <fullName evidence="4">RHS repeat-associated core domain-containing protein</fullName>
    </recommendedName>
</protein>
<dbReference type="NCBIfam" id="TIGR03696">
    <property type="entry name" value="Rhs_assc_core"/>
    <property type="match status" value="1"/>
</dbReference>
<gene>
    <name evidence="2" type="ORF">Q764_05860</name>
</gene>
<dbReference type="AlphaFoldDB" id="A0A0A2MN80"/>
<evidence type="ECO:0000256" key="1">
    <source>
        <dbReference type="SAM" id="MobiDB-lite"/>
    </source>
</evidence>
<reference evidence="2 3" key="1">
    <citation type="submission" date="2013-09" db="EMBL/GenBank/DDBJ databases">
        <authorList>
            <person name="Zeng Z."/>
            <person name="Chen C."/>
        </authorList>
    </citation>
    <scope>NUCLEOTIDE SEQUENCE [LARGE SCALE GENOMIC DNA]</scope>
    <source>
        <strain evidence="2 3">GH29-5</strain>
    </source>
</reference>
<dbReference type="Proteomes" id="UP000030121">
    <property type="component" value="Unassembled WGS sequence"/>
</dbReference>
<proteinExistence type="predicted"/>
<dbReference type="OrthoDB" id="2972467at2"/>
<dbReference type="RefSeq" id="WP_026980339.1">
    <property type="nucleotide sequence ID" value="NZ_AUCZ01000008.1"/>
</dbReference>
<evidence type="ECO:0008006" key="4">
    <source>
        <dbReference type="Google" id="ProtNLM"/>
    </source>
</evidence>
<accession>A0A0A2MN80</accession>
<dbReference type="eggNOG" id="COG3209">
    <property type="taxonomic scope" value="Bacteria"/>
</dbReference>
<comment type="caution">
    <text evidence="2">The sequence shown here is derived from an EMBL/GenBank/DDBJ whole genome shotgun (WGS) entry which is preliminary data.</text>
</comment>
<organism evidence="2 3">
    <name type="scientific">Flavobacterium suncheonense GH29-5 = DSM 17707</name>
    <dbReference type="NCBI Taxonomy" id="1121899"/>
    <lineage>
        <taxon>Bacteria</taxon>
        <taxon>Pseudomonadati</taxon>
        <taxon>Bacteroidota</taxon>
        <taxon>Flavobacteriia</taxon>
        <taxon>Flavobacteriales</taxon>
        <taxon>Flavobacteriaceae</taxon>
        <taxon>Flavobacterium</taxon>
    </lineage>
</organism>
<name>A0A0A2MN80_9FLAO</name>
<dbReference type="EMBL" id="JRLW01000005">
    <property type="protein sequence ID" value="KGO89720.1"/>
    <property type="molecule type" value="Genomic_DNA"/>
</dbReference>
<evidence type="ECO:0000313" key="2">
    <source>
        <dbReference type="EMBL" id="KGO89720.1"/>
    </source>
</evidence>